<evidence type="ECO:0000259" key="6">
    <source>
        <dbReference type="PROSITE" id="PS50110"/>
    </source>
</evidence>
<keyword evidence="3" id="KW-0010">Activator</keyword>
<evidence type="ECO:0000256" key="4">
    <source>
        <dbReference type="ARBA" id="ARBA00037164"/>
    </source>
</evidence>
<keyword evidence="1" id="KW-0963">Cytoplasm</keyword>
<keyword evidence="9" id="KW-1185">Reference proteome</keyword>
<accession>A0A0U2VWB4</accession>
<evidence type="ECO:0000256" key="1">
    <source>
        <dbReference type="ARBA" id="ARBA00022490"/>
    </source>
</evidence>
<protein>
    <submittedName>
        <fullName evidence="8">LytTR family transcriptional regulator</fullName>
    </submittedName>
</protein>
<dbReference type="RefSeq" id="WP_069639536.1">
    <property type="nucleotide sequence ID" value="NZ_CP013655.1"/>
</dbReference>
<organism evidence="8 9">
    <name type="scientific">Enterococcus rotai</name>
    <dbReference type="NCBI Taxonomy" id="118060"/>
    <lineage>
        <taxon>Bacteria</taxon>
        <taxon>Bacillati</taxon>
        <taxon>Bacillota</taxon>
        <taxon>Bacilli</taxon>
        <taxon>Lactobacillales</taxon>
        <taxon>Enterococcaceae</taxon>
        <taxon>Enterococcus</taxon>
    </lineage>
</organism>
<keyword evidence="2" id="KW-0902">Two-component regulatory system</keyword>
<dbReference type="SMART" id="SM00448">
    <property type="entry name" value="REC"/>
    <property type="match status" value="1"/>
</dbReference>
<dbReference type="InterPro" id="IPR001789">
    <property type="entry name" value="Sig_transdc_resp-reg_receiver"/>
</dbReference>
<dbReference type="Pfam" id="PF00072">
    <property type="entry name" value="Response_reg"/>
    <property type="match status" value="1"/>
</dbReference>
<reference evidence="9" key="1">
    <citation type="submission" date="2015-12" db="EMBL/GenBank/DDBJ databases">
        <authorList>
            <person name="Lauer A."/>
            <person name="Humrighouse B."/>
            <person name="Loparev V."/>
            <person name="Shewmaker P.L."/>
            <person name="Whitney A.M."/>
            <person name="McLaughlin R.W."/>
        </authorList>
    </citation>
    <scope>NUCLEOTIDE SEQUENCE [LARGE SCALE GENOMIC DNA]</scope>
    <source>
        <strain evidence="9">LMG 26678</strain>
    </source>
</reference>
<dbReference type="EMBL" id="CP013655">
    <property type="protein sequence ID" value="ALS37572.1"/>
    <property type="molecule type" value="Genomic_DNA"/>
</dbReference>
<dbReference type="SMART" id="SM00850">
    <property type="entry name" value="LytTR"/>
    <property type="match status" value="1"/>
</dbReference>
<dbReference type="CDD" id="cd17533">
    <property type="entry name" value="REC_LytTR_AgrA-like"/>
    <property type="match status" value="1"/>
</dbReference>
<dbReference type="STRING" id="118060.ATZ35_10530"/>
<feature type="domain" description="Response regulatory" evidence="6">
    <location>
        <begin position="4"/>
        <end position="128"/>
    </location>
</feature>
<dbReference type="SUPFAM" id="SSF52172">
    <property type="entry name" value="CheY-like"/>
    <property type="match status" value="1"/>
</dbReference>
<dbReference type="PANTHER" id="PTHR37299">
    <property type="entry name" value="TRANSCRIPTIONAL REGULATOR-RELATED"/>
    <property type="match status" value="1"/>
</dbReference>
<dbReference type="Proteomes" id="UP000067523">
    <property type="component" value="Chromosome"/>
</dbReference>
<comment type="function">
    <text evidence="4">Required for high-level post-exponential phase expression of a series of secreted proteins.</text>
</comment>
<dbReference type="InterPro" id="IPR046947">
    <property type="entry name" value="LytR-like"/>
</dbReference>
<feature type="domain" description="HTH LytTR-type" evidence="7">
    <location>
        <begin position="146"/>
        <end position="247"/>
    </location>
</feature>
<dbReference type="Gene3D" id="2.40.50.1020">
    <property type="entry name" value="LytTr DNA-binding domain"/>
    <property type="match status" value="1"/>
</dbReference>
<dbReference type="AlphaFoldDB" id="A0A0U2VWB4"/>
<proteinExistence type="predicted"/>
<dbReference type="KEGG" id="erx:ATZ35_10530"/>
<dbReference type="InterPro" id="IPR007492">
    <property type="entry name" value="LytTR_DNA-bd_dom"/>
</dbReference>
<dbReference type="Pfam" id="PF04397">
    <property type="entry name" value="LytTR"/>
    <property type="match status" value="1"/>
</dbReference>
<dbReference type="PROSITE" id="PS50930">
    <property type="entry name" value="HTH_LYTTR"/>
    <property type="match status" value="1"/>
</dbReference>
<feature type="modified residue" description="4-aspartylphosphate" evidence="5">
    <location>
        <position position="62"/>
    </location>
</feature>
<dbReference type="PANTHER" id="PTHR37299:SF3">
    <property type="entry name" value="STAGE 0 SPORULATION PROTEIN A HOMOLOG"/>
    <property type="match status" value="1"/>
</dbReference>
<gene>
    <name evidence="8" type="ORF">ATZ35_10530</name>
</gene>
<dbReference type="InterPro" id="IPR011006">
    <property type="entry name" value="CheY-like_superfamily"/>
</dbReference>
<dbReference type="Gene3D" id="3.40.50.2300">
    <property type="match status" value="1"/>
</dbReference>
<name>A0A0U2VWB4_9ENTE</name>
<evidence type="ECO:0000256" key="3">
    <source>
        <dbReference type="ARBA" id="ARBA00023159"/>
    </source>
</evidence>
<evidence type="ECO:0000313" key="9">
    <source>
        <dbReference type="Proteomes" id="UP000067523"/>
    </source>
</evidence>
<sequence length="250" mass="29536">MSYPIIICEDQIIQLNQIETIIQNFILFHNNLFQITLKTQSPEEVKKYLHKFKPKQGIYFLDIDLNHKMNGIELAEEIRSHDVQAKIIFITTHDEMIPLTIKRRIETLGFVVKDQSLESYRAEIVELLALAQHRIDSLKIEQNNAFVFSIGSQTFLLDLQEIYLLEPSALPHRVTLYTKNGQYEFYGKLTDIEKKYPVLFKINRSCLINPKNVREIEFKKRLIYFNAELTRTFAIGKTNRIKERFQKILN</sequence>
<evidence type="ECO:0000259" key="7">
    <source>
        <dbReference type="PROSITE" id="PS50930"/>
    </source>
</evidence>
<dbReference type="PROSITE" id="PS50110">
    <property type="entry name" value="RESPONSE_REGULATORY"/>
    <property type="match status" value="1"/>
</dbReference>
<dbReference type="GO" id="GO:0000156">
    <property type="term" value="F:phosphorelay response regulator activity"/>
    <property type="evidence" value="ECO:0007669"/>
    <property type="project" value="InterPro"/>
</dbReference>
<keyword evidence="5" id="KW-0597">Phosphoprotein</keyword>
<evidence type="ECO:0000313" key="8">
    <source>
        <dbReference type="EMBL" id="ALS37572.1"/>
    </source>
</evidence>
<evidence type="ECO:0000256" key="5">
    <source>
        <dbReference type="PROSITE-ProRule" id="PRU00169"/>
    </source>
</evidence>
<dbReference type="GO" id="GO:0003677">
    <property type="term" value="F:DNA binding"/>
    <property type="evidence" value="ECO:0007669"/>
    <property type="project" value="InterPro"/>
</dbReference>
<evidence type="ECO:0000256" key="2">
    <source>
        <dbReference type="ARBA" id="ARBA00023012"/>
    </source>
</evidence>